<feature type="domain" description="NADP-dependent oxidoreductase" evidence="1">
    <location>
        <begin position="420"/>
        <end position="460"/>
    </location>
</feature>
<dbReference type="Gramene" id="AUR62020931-RA">
    <property type="protein sequence ID" value="AUR62020931-RA:cds"/>
    <property type="gene ID" value="AUR62020931"/>
</dbReference>
<proteinExistence type="predicted"/>
<dbReference type="PANTHER" id="PTHR31476:SF2">
    <property type="entry name" value="UBIQUITIN CARBOXYL-TERMINAL HYDROLASE FAMILY PROTEIN"/>
    <property type="match status" value="1"/>
</dbReference>
<protein>
    <recommendedName>
        <fullName evidence="5">PORR domain-containing protein</fullName>
    </recommendedName>
</protein>
<evidence type="ECO:0008006" key="5">
    <source>
        <dbReference type="Google" id="ProtNLM"/>
    </source>
</evidence>
<dbReference type="GO" id="GO:0003723">
    <property type="term" value="F:RNA binding"/>
    <property type="evidence" value="ECO:0007669"/>
    <property type="project" value="InterPro"/>
</dbReference>
<dbReference type="InterPro" id="IPR045040">
    <property type="entry name" value="PORR_fam"/>
</dbReference>
<sequence>MSIRVLSKCRSYLSLSKPRSILSMIERYPTLFELFYVPYPPTPLNATKTNSQLCVRLTPAAESLSLREAHLKSTASVLMANKLQKLLMLSPHRRLVLSKLAHMGPDLGLPPNFRSRLCNENPGKFKIVTTSYGNALELVSWDPNLAEPLPKFRNHSPELIVDRPLKFKLVKLRKGLTVKRRHHDFLIRFGELPDICPYKTSFEEFHKSSLEAEKRACNVVREILGMTVEKRTLIDHLTHFRKDFGLPNKLRAMLVRHPELFYVSLKGQRDTVFLVEAYDDNGELIQKDEGLLIKNHLFELVRHGKRIRREMKLALANDDTLIKDHPVKVVHQELEPFDDVTEDDGFEDLFDGNDSEFEIYEEDSDEEYDQPVDVNAEQQFWRPEGHREDSDTSERWASLTVLAVCKSLAGCFIAQVHTTSEVRGDPAHVRAACEASLKRIDVDCIDLFYQHCVDTRVPIESRELGIEIVAYSPLGRGFFSLGPKVVEIFCEGDYRKFSLACLLASVNANYGLLRASLTVLAVCKSLVGCFIAQVHTTSGLSMSSRLLVSRYLNCKSLSLKLLLMIYCRNKPTIARFALFCNKEHFKIRGVLLC</sequence>
<dbReference type="AlphaFoldDB" id="A0A803LZN0"/>
<reference evidence="3" key="1">
    <citation type="journal article" date="2017" name="Nature">
        <title>The genome of Chenopodium quinoa.</title>
        <authorList>
            <person name="Jarvis D.E."/>
            <person name="Ho Y.S."/>
            <person name="Lightfoot D.J."/>
            <person name="Schmoeckel S.M."/>
            <person name="Li B."/>
            <person name="Borm T.J.A."/>
            <person name="Ohyanagi H."/>
            <person name="Mineta K."/>
            <person name="Michell C.T."/>
            <person name="Saber N."/>
            <person name="Kharbatia N.M."/>
            <person name="Rupper R.R."/>
            <person name="Sharp A.R."/>
            <person name="Dally N."/>
            <person name="Boughton B.A."/>
            <person name="Woo Y.H."/>
            <person name="Gao G."/>
            <person name="Schijlen E.G.W.M."/>
            <person name="Guo X."/>
            <person name="Momin A.A."/>
            <person name="Negrao S."/>
            <person name="Al-Babili S."/>
            <person name="Gehring C."/>
            <person name="Roessner U."/>
            <person name="Jung C."/>
            <person name="Murphy K."/>
            <person name="Arold S.T."/>
            <person name="Gojobori T."/>
            <person name="van der Linden C.G."/>
            <person name="van Loo E.N."/>
            <person name="Jellen E.N."/>
            <person name="Maughan P.J."/>
            <person name="Tester M."/>
        </authorList>
    </citation>
    <scope>NUCLEOTIDE SEQUENCE [LARGE SCALE GENOMIC DNA]</scope>
    <source>
        <strain evidence="3">cv. PI 614886</strain>
    </source>
</reference>
<dbReference type="PANTHER" id="PTHR31476">
    <property type="entry name" value="PROTEIN WHAT'S THIS FACTOR 1 HOMOLOG, CHLOROPLASTIC"/>
    <property type="match status" value="1"/>
</dbReference>
<dbReference type="EnsemblPlants" id="AUR62020931-RA">
    <property type="protein sequence ID" value="AUR62020931-RA:cds"/>
    <property type="gene ID" value="AUR62020931"/>
</dbReference>
<dbReference type="InterPro" id="IPR023210">
    <property type="entry name" value="NADP_OxRdtase_dom"/>
</dbReference>
<dbReference type="SUPFAM" id="SSF51430">
    <property type="entry name" value="NAD(P)-linked oxidoreductase"/>
    <property type="match status" value="1"/>
</dbReference>
<dbReference type="InterPro" id="IPR021099">
    <property type="entry name" value="PORR_domain"/>
</dbReference>
<dbReference type="Pfam" id="PF00248">
    <property type="entry name" value="Aldo_ket_red"/>
    <property type="match status" value="1"/>
</dbReference>
<evidence type="ECO:0000259" key="1">
    <source>
        <dbReference type="Pfam" id="PF00248"/>
    </source>
</evidence>
<dbReference type="Pfam" id="PF11955">
    <property type="entry name" value="PORR"/>
    <property type="match status" value="1"/>
</dbReference>
<dbReference type="Proteomes" id="UP000596660">
    <property type="component" value="Unplaced"/>
</dbReference>
<evidence type="ECO:0000259" key="2">
    <source>
        <dbReference type="Pfam" id="PF11955"/>
    </source>
</evidence>
<evidence type="ECO:0000313" key="4">
    <source>
        <dbReference type="Proteomes" id="UP000596660"/>
    </source>
</evidence>
<dbReference type="InterPro" id="IPR036812">
    <property type="entry name" value="NAD(P)_OxRdtase_dom_sf"/>
</dbReference>
<reference evidence="3" key="2">
    <citation type="submission" date="2021-03" db="UniProtKB">
        <authorList>
            <consortium name="EnsemblPlants"/>
        </authorList>
    </citation>
    <scope>IDENTIFICATION</scope>
</reference>
<accession>A0A803LZN0</accession>
<evidence type="ECO:0000313" key="3">
    <source>
        <dbReference type="EnsemblPlants" id="AUR62020931-RA:cds"/>
    </source>
</evidence>
<feature type="domain" description="PORR" evidence="2">
    <location>
        <begin position="2"/>
        <end position="305"/>
    </location>
</feature>
<dbReference type="Gene3D" id="3.20.20.100">
    <property type="entry name" value="NADP-dependent oxidoreductase domain"/>
    <property type="match status" value="1"/>
</dbReference>
<organism evidence="3 4">
    <name type="scientific">Chenopodium quinoa</name>
    <name type="common">Quinoa</name>
    <dbReference type="NCBI Taxonomy" id="63459"/>
    <lineage>
        <taxon>Eukaryota</taxon>
        <taxon>Viridiplantae</taxon>
        <taxon>Streptophyta</taxon>
        <taxon>Embryophyta</taxon>
        <taxon>Tracheophyta</taxon>
        <taxon>Spermatophyta</taxon>
        <taxon>Magnoliopsida</taxon>
        <taxon>eudicotyledons</taxon>
        <taxon>Gunneridae</taxon>
        <taxon>Pentapetalae</taxon>
        <taxon>Caryophyllales</taxon>
        <taxon>Chenopodiaceae</taxon>
        <taxon>Chenopodioideae</taxon>
        <taxon>Atripliceae</taxon>
        <taxon>Chenopodium</taxon>
    </lineage>
</organism>
<name>A0A803LZN0_CHEQI</name>
<keyword evidence="4" id="KW-1185">Reference proteome</keyword>